<keyword evidence="1" id="KW-0732">Signal</keyword>
<sequence>MKRLIFLSFLVFTLIASSQSSTEADNPISVENTFKEGIVTKQSTRNFEETYESLRQALEENPAIRIMAEIDHQENAKTSGLKLSPTRLIIFGNPKLGTPLMQEEQSIALDLPQKMLIWEDTSGNVYISFNDPYYVAERHGLKNNDELLEKMEKALNKLANRAAGI</sequence>
<dbReference type="InterPro" id="IPR005180">
    <property type="entry name" value="DUF302"/>
</dbReference>
<dbReference type="RefSeq" id="WP_156274814.1">
    <property type="nucleotide sequence ID" value="NZ_BAABGI010000001.1"/>
</dbReference>
<dbReference type="InterPro" id="IPR035923">
    <property type="entry name" value="TT1751-like_sf"/>
</dbReference>
<dbReference type="EMBL" id="VJVW01000002">
    <property type="protein sequence ID" value="MUP41995.1"/>
    <property type="molecule type" value="Genomic_DNA"/>
</dbReference>
<accession>A0A7K1LMF4</accession>
<evidence type="ECO:0000259" key="2">
    <source>
        <dbReference type="Pfam" id="PF03625"/>
    </source>
</evidence>
<evidence type="ECO:0000256" key="1">
    <source>
        <dbReference type="SAM" id="SignalP"/>
    </source>
</evidence>
<name>A0A7K1LMF4_9FLAO</name>
<evidence type="ECO:0000313" key="3">
    <source>
        <dbReference type="EMBL" id="MUP41995.1"/>
    </source>
</evidence>
<dbReference type="OrthoDB" id="9799367at2"/>
<protein>
    <submittedName>
        <fullName evidence="3">DUF302 domain-containing protein</fullName>
    </submittedName>
</protein>
<keyword evidence="4" id="KW-1185">Reference proteome</keyword>
<proteinExistence type="predicted"/>
<dbReference type="AlphaFoldDB" id="A0A7K1LMF4"/>
<feature type="signal peptide" evidence="1">
    <location>
        <begin position="1"/>
        <end position="23"/>
    </location>
</feature>
<dbReference type="PANTHER" id="PTHR38342:SF2">
    <property type="entry name" value="INNER MEMBRANE OR EXPORTED"/>
    <property type="match status" value="1"/>
</dbReference>
<feature type="domain" description="DUF302" evidence="2">
    <location>
        <begin position="70"/>
        <end position="132"/>
    </location>
</feature>
<dbReference type="PANTHER" id="PTHR38342">
    <property type="entry name" value="SLR5037 PROTEIN"/>
    <property type="match status" value="1"/>
</dbReference>
<dbReference type="Proteomes" id="UP000460416">
    <property type="component" value="Unassembled WGS sequence"/>
</dbReference>
<gene>
    <name evidence="3" type="ORF">FLP08_05380</name>
</gene>
<dbReference type="Gene3D" id="3.30.310.70">
    <property type="entry name" value="TT1751-like domain"/>
    <property type="match status" value="1"/>
</dbReference>
<comment type="caution">
    <text evidence="3">The sequence shown here is derived from an EMBL/GenBank/DDBJ whole genome shotgun (WGS) entry which is preliminary data.</text>
</comment>
<dbReference type="CDD" id="cd14797">
    <property type="entry name" value="DUF302"/>
    <property type="match status" value="1"/>
</dbReference>
<dbReference type="SUPFAM" id="SSF103247">
    <property type="entry name" value="TT1751-like"/>
    <property type="match status" value="1"/>
</dbReference>
<organism evidence="3 4">
    <name type="scientific">Christiangramia aestuarii</name>
    <dbReference type="NCBI Taxonomy" id="1028746"/>
    <lineage>
        <taxon>Bacteria</taxon>
        <taxon>Pseudomonadati</taxon>
        <taxon>Bacteroidota</taxon>
        <taxon>Flavobacteriia</taxon>
        <taxon>Flavobacteriales</taxon>
        <taxon>Flavobacteriaceae</taxon>
        <taxon>Christiangramia</taxon>
    </lineage>
</organism>
<feature type="chain" id="PRO_5029494965" evidence="1">
    <location>
        <begin position="24"/>
        <end position="165"/>
    </location>
</feature>
<evidence type="ECO:0000313" key="4">
    <source>
        <dbReference type="Proteomes" id="UP000460416"/>
    </source>
</evidence>
<reference evidence="3 4" key="1">
    <citation type="submission" date="2019-07" db="EMBL/GenBank/DDBJ databases">
        <title>Gramella aestuarii sp. nov., isolated from a tidal flat, and emended description of Gramella echinicola.</title>
        <authorList>
            <person name="Liu L."/>
        </authorList>
    </citation>
    <scope>NUCLEOTIDE SEQUENCE [LARGE SCALE GENOMIC DNA]</scope>
    <source>
        <strain evidence="3 4">BS12</strain>
    </source>
</reference>
<dbReference type="Pfam" id="PF03625">
    <property type="entry name" value="DUF302"/>
    <property type="match status" value="1"/>
</dbReference>